<feature type="region of interest" description="Disordered" evidence="2">
    <location>
        <begin position="238"/>
        <end position="284"/>
    </location>
</feature>
<dbReference type="InterPro" id="IPR039537">
    <property type="entry name" value="Retrotran_Ty1/copia-like"/>
</dbReference>
<evidence type="ECO:0000256" key="2">
    <source>
        <dbReference type="SAM" id="MobiDB-lite"/>
    </source>
</evidence>
<feature type="compositionally biased region" description="Low complexity" evidence="2">
    <location>
        <begin position="900"/>
        <end position="915"/>
    </location>
</feature>
<feature type="compositionally biased region" description="Polar residues" evidence="2">
    <location>
        <begin position="238"/>
        <end position="253"/>
    </location>
</feature>
<dbReference type="Gene3D" id="3.30.420.10">
    <property type="entry name" value="Ribonuclease H-like superfamily/Ribonuclease H"/>
    <property type="match status" value="1"/>
</dbReference>
<keyword evidence="1" id="KW-0175">Coiled coil</keyword>
<protein>
    <submittedName>
        <fullName evidence="4">Ribonuclease H-like domain-containing protein</fullName>
    </submittedName>
</protein>
<dbReference type="PANTHER" id="PTHR42648">
    <property type="entry name" value="TRANSPOSASE, PUTATIVE-RELATED"/>
    <property type="match status" value="1"/>
</dbReference>
<sequence>MNEDEHEWRGKDTKPYIKLRSSRSVHWDQQVVSELVVEIGIRRNQQYILDPIHSDKIEAGTSSKNLTAKLPILNLVNYDFWLMRIEQYFLMTDYSLWEVIKNGNKVLKRIVGETEQEYEPTTAEEKQDRRNEMKARGTLLMALPNKDQLKFHSYKDAKLLMEAIKKRYGGNKESKKVQRTLLKQQYENFAGSSSETMDQTFDRLQKLITQLKIQGEEIETISLDDVYNNLKIYEPKISRSSSTSQNPQNMAFMSSNSTNSNSSTNEADNTTYGVTSQPNSPQLAQEDLEQIDPDDLEEMDLQWEMAMLTIRARRFIKRTYRKLDVNAPRNQENRGRENNRRTVTVETPTKNALVAQDGIGGYDWSYQAEEEHPTNFALMAHTSSGSSSSSDSEVDSCSKSCLESVEARLAHYKKNEAVFEESINVLKLEVKLRDTALVENKKKLEKAEKERDELKLTLEKFQNSSKSLNNLLESQVIDKFKTGLGYNAASSTAASPAVESFVNSSEMLENQENNKSKSDKGYHAVPPPFTGNFIPRKPDLTFIDEIGKISTAQYPPLNLTFMDEIVKSENLDVTIVVTPSNVKTVKNKGVSNTIESNAVRMNNSSKINTAGANVNTAGASINIVNRPINTAASNPIGNLQQGREYRKKAVSDSGCSRHMTGNKCYYDVMKTLMVVWICFPFVDEIENQLDHKVKVIRCDNGTEFKNSIMNQFCKMKGIKREFSVGKTPQQNGVAERKNRTLIEGARTMLIDSKLPTTFWAKAVNTTCYVLNRVLVIKPHNKTPYELIRGRPTLIVEETLNIRFRENEPNVKGNGLDWLFDVDSLSKSMNYVLVVTGNQTNGITRTKDNIVAGPKNSVGEARMKPTEVNDKEASDKNEKDAQNTRSESDRLNQREMQTEHTNSTNNINTVSTPVSTAGPSFDNAVPSPPVNTSGPSISTANAFEEHLFERFSPFKNDFTLPPVPNVSSMDNTGIFGNVYNDVEEEVNMNNVDTSYTASDAPFTNFLKDHPQD</sequence>
<feature type="coiled-coil region" evidence="1">
    <location>
        <begin position="437"/>
        <end position="471"/>
    </location>
</feature>
<evidence type="ECO:0000256" key="1">
    <source>
        <dbReference type="SAM" id="Coils"/>
    </source>
</evidence>
<dbReference type="InterPro" id="IPR036397">
    <property type="entry name" value="RNaseH_sf"/>
</dbReference>
<dbReference type="Proteomes" id="UP001151760">
    <property type="component" value="Unassembled WGS sequence"/>
</dbReference>
<feature type="compositionally biased region" description="Low complexity" evidence="2">
    <location>
        <begin position="254"/>
        <end position="265"/>
    </location>
</feature>
<feature type="domain" description="Integrase catalytic" evidence="3">
    <location>
        <begin position="694"/>
        <end position="791"/>
    </location>
</feature>
<proteinExistence type="predicted"/>
<dbReference type="PANTHER" id="PTHR42648:SF32">
    <property type="entry name" value="RIBONUCLEASE H-LIKE DOMAIN, GAG-PRE-INTEGRASE DOMAIN PROTEIN-RELATED"/>
    <property type="match status" value="1"/>
</dbReference>
<reference evidence="4" key="1">
    <citation type="journal article" date="2022" name="Int. J. Mol. Sci.">
        <title>Draft Genome of Tanacetum Coccineum: Genomic Comparison of Closely Related Tanacetum-Family Plants.</title>
        <authorList>
            <person name="Yamashiro T."/>
            <person name="Shiraishi A."/>
            <person name="Nakayama K."/>
            <person name="Satake H."/>
        </authorList>
    </citation>
    <scope>NUCLEOTIDE SEQUENCE</scope>
</reference>
<feature type="region of interest" description="Disordered" evidence="2">
    <location>
        <begin position="845"/>
        <end position="919"/>
    </location>
</feature>
<evidence type="ECO:0000313" key="5">
    <source>
        <dbReference type="Proteomes" id="UP001151760"/>
    </source>
</evidence>
<feature type="compositionally biased region" description="Polar residues" evidence="2">
    <location>
        <begin position="266"/>
        <end position="283"/>
    </location>
</feature>
<keyword evidence="5" id="KW-1185">Reference proteome</keyword>
<reference evidence="4" key="2">
    <citation type="submission" date="2022-01" db="EMBL/GenBank/DDBJ databases">
        <authorList>
            <person name="Yamashiro T."/>
            <person name="Shiraishi A."/>
            <person name="Satake H."/>
            <person name="Nakayama K."/>
        </authorList>
    </citation>
    <scope>NUCLEOTIDE SEQUENCE</scope>
</reference>
<dbReference type="EMBL" id="BQNB010008600">
    <property type="protein sequence ID" value="GJS51649.1"/>
    <property type="molecule type" value="Genomic_DNA"/>
</dbReference>
<dbReference type="InterPro" id="IPR001584">
    <property type="entry name" value="Integrase_cat-core"/>
</dbReference>
<evidence type="ECO:0000313" key="4">
    <source>
        <dbReference type="EMBL" id="GJS51649.1"/>
    </source>
</evidence>
<dbReference type="InterPro" id="IPR012337">
    <property type="entry name" value="RNaseH-like_sf"/>
</dbReference>
<dbReference type="Pfam" id="PF14223">
    <property type="entry name" value="Retrotran_gag_2"/>
    <property type="match status" value="1"/>
</dbReference>
<organism evidence="4 5">
    <name type="scientific">Tanacetum coccineum</name>
    <dbReference type="NCBI Taxonomy" id="301880"/>
    <lineage>
        <taxon>Eukaryota</taxon>
        <taxon>Viridiplantae</taxon>
        <taxon>Streptophyta</taxon>
        <taxon>Embryophyta</taxon>
        <taxon>Tracheophyta</taxon>
        <taxon>Spermatophyta</taxon>
        <taxon>Magnoliopsida</taxon>
        <taxon>eudicotyledons</taxon>
        <taxon>Gunneridae</taxon>
        <taxon>Pentapetalae</taxon>
        <taxon>asterids</taxon>
        <taxon>campanulids</taxon>
        <taxon>Asterales</taxon>
        <taxon>Asteraceae</taxon>
        <taxon>Asteroideae</taxon>
        <taxon>Anthemideae</taxon>
        <taxon>Anthemidinae</taxon>
        <taxon>Tanacetum</taxon>
    </lineage>
</organism>
<dbReference type="PROSITE" id="PS50994">
    <property type="entry name" value="INTEGRASE"/>
    <property type="match status" value="1"/>
</dbReference>
<comment type="caution">
    <text evidence="4">The sequence shown here is derived from an EMBL/GenBank/DDBJ whole genome shotgun (WGS) entry which is preliminary data.</text>
</comment>
<gene>
    <name evidence="4" type="ORF">Tco_0625011</name>
</gene>
<accession>A0ABQ4WFL6</accession>
<feature type="compositionally biased region" description="Basic and acidic residues" evidence="2">
    <location>
        <begin position="860"/>
        <end position="897"/>
    </location>
</feature>
<name>A0ABQ4WFL6_9ASTR</name>
<evidence type="ECO:0000259" key="3">
    <source>
        <dbReference type="PROSITE" id="PS50994"/>
    </source>
</evidence>
<dbReference type="SUPFAM" id="SSF53098">
    <property type="entry name" value="Ribonuclease H-like"/>
    <property type="match status" value="1"/>
</dbReference>